<feature type="region of interest" description="Disordered" evidence="1">
    <location>
        <begin position="121"/>
        <end position="148"/>
    </location>
</feature>
<accession>A9UQU1</accession>
<feature type="compositionally biased region" description="Basic residues" evidence="1">
    <location>
        <begin position="121"/>
        <end position="144"/>
    </location>
</feature>
<dbReference type="GeneID" id="5888104"/>
<dbReference type="InParanoid" id="A9UQU1"/>
<dbReference type="RefSeq" id="XP_001742866.1">
    <property type="nucleotide sequence ID" value="XM_001742814.1"/>
</dbReference>
<dbReference type="AlphaFoldDB" id="A9UQU1"/>
<dbReference type="Gene3D" id="1.10.287.1490">
    <property type="match status" value="1"/>
</dbReference>
<protein>
    <submittedName>
        <fullName evidence="2">Uncharacterized protein</fullName>
    </submittedName>
</protein>
<reference evidence="2 3" key="1">
    <citation type="journal article" date="2008" name="Nature">
        <title>The genome of the choanoflagellate Monosiga brevicollis and the origin of metazoans.</title>
        <authorList>
            <consortium name="JGI Sequencing"/>
            <person name="King N."/>
            <person name="Westbrook M.J."/>
            <person name="Young S.L."/>
            <person name="Kuo A."/>
            <person name="Abedin M."/>
            <person name="Chapman J."/>
            <person name="Fairclough S."/>
            <person name="Hellsten U."/>
            <person name="Isogai Y."/>
            <person name="Letunic I."/>
            <person name="Marr M."/>
            <person name="Pincus D."/>
            <person name="Putnam N."/>
            <person name="Rokas A."/>
            <person name="Wright K.J."/>
            <person name="Zuzow R."/>
            <person name="Dirks W."/>
            <person name="Good M."/>
            <person name="Goodstein D."/>
            <person name="Lemons D."/>
            <person name="Li W."/>
            <person name="Lyons J.B."/>
            <person name="Morris A."/>
            <person name="Nichols S."/>
            <person name="Richter D.J."/>
            <person name="Salamov A."/>
            <person name="Bork P."/>
            <person name="Lim W.A."/>
            <person name="Manning G."/>
            <person name="Miller W.T."/>
            <person name="McGinnis W."/>
            <person name="Shapiro H."/>
            <person name="Tjian R."/>
            <person name="Grigoriev I.V."/>
            <person name="Rokhsar D."/>
        </authorList>
    </citation>
    <scope>NUCLEOTIDE SEQUENCE [LARGE SCALE GENOMIC DNA]</scope>
    <source>
        <strain evidence="3">MX1 / ATCC 50154</strain>
    </source>
</reference>
<sequence length="167" mass="19110">MTRSLSLSPSLSLSLIHRFFRSRSSAHFNSLGQSVPIPADTTPHPTTKSNAFVHVDERLDTLRAQIKMHQDTIIDLQSQMATVRAEVTTRDSTIQHLRAEIYDLQHKLQEIESKREVALQKRKAARAKNPKARRTQRRHPTKANRVKDPRTNQVALDARVHRCRVPG</sequence>
<organism evidence="2 3">
    <name type="scientific">Monosiga brevicollis</name>
    <name type="common">Choanoflagellate</name>
    <dbReference type="NCBI Taxonomy" id="81824"/>
    <lineage>
        <taxon>Eukaryota</taxon>
        <taxon>Choanoflagellata</taxon>
        <taxon>Craspedida</taxon>
        <taxon>Salpingoecidae</taxon>
        <taxon>Monosiga</taxon>
    </lineage>
</organism>
<dbReference type="EMBL" id="CH991543">
    <property type="protein sequence ID" value="EDQ93104.1"/>
    <property type="molecule type" value="Genomic_DNA"/>
</dbReference>
<evidence type="ECO:0000313" key="2">
    <source>
        <dbReference type="EMBL" id="EDQ93104.1"/>
    </source>
</evidence>
<name>A9UQU1_MONBE</name>
<dbReference type="Proteomes" id="UP000001357">
    <property type="component" value="Unassembled WGS sequence"/>
</dbReference>
<evidence type="ECO:0000313" key="3">
    <source>
        <dbReference type="Proteomes" id="UP000001357"/>
    </source>
</evidence>
<dbReference type="KEGG" id="mbr:MONBRDRAFT_22522"/>
<evidence type="ECO:0000256" key="1">
    <source>
        <dbReference type="SAM" id="MobiDB-lite"/>
    </source>
</evidence>
<proteinExistence type="predicted"/>
<gene>
    <name evidence="2" type="ORF">MONBRDRAFT_22522</name>
</gene>
<keyword evidence="3" id="KW-1185">Reference proteome</keyword>